<evidence type="ECO:0000313" key="2">
    <source>
        <dbReference type="EMBL" id="EJW70203.1"/>
    </source>
</evidence>
<feature type="transmembrane region" description="Helical" evidence="1">
    <location>
        <begin position="58"/>
        <end position="79"/>
    </location>
</feature>
<feature type="transmembrane region" description="Helical" evidence="1">
    <location>
        <begin position="6"/>
        <end position="25"/>
    </location>
</feature>
<dbReference type="GO" id="GO:0018996">
    <property type="term" value="P:molting cycle, collagen and cuticulin-based cuticle"/>
    <property type="evidence" value="ECO:0007669"/>
    <property type="project" value="TreeGrafter"/>
</dbReference>
<reference evidence="3" key="1">
    <citation type="submission" date="2012-08" db="EMBL/GenBank/DDBJ databases">
        <title>The Genome Sequence of Wuchereria bancrofti.</title>
        <authorList>
            <person name="Nutman T.B."/>
            <person name="Fink D.L."/>
            <person name="Russ C."/>
            <person name="Young S."/>
            <person name="Zeng Q."/>
            <person name="Koehrsen M."/>
            <person name="Alvarado L."/>
            <person name="Berlin A."/>
            <person name="Chapman S.B."/>
            <person name="Chen Z."/>
            <person name="Freedman E."/>
            <person name="Gellesch M."/>
            <person name="Goldberg J."/>
            <person name="Griggs A."/>
            <person name="Gujja S."/>
            <person name="Heilman E.R."/>
            <person name="Heiman D."/>
            <person name="Hepburn T."/>
            <person name="Howarth C."/>
            <person name="Jen D."/>
            <person name="Larson L."/>
            <person name="Lewis B."/>
            <person name="Mehta T."/>
            <person name="Park D."/>
            <person name="Pearson M."/>
            <person name="Roberts A."/>
            <person name="Saif S."/>
            <person name="Shea T."/>
            <person name="Shenoy N."/>
            <person name="Sisk P."/>
            <person name="Stolte C."/>
            <person name="Sykes S."/>
            <person name="Walk T."/>
            <person name="White J."/>
            <person name="Yandava C."/>
            <person name="Haas B."/>
            <person name="Henn M.R."/>
            <person name="Nusbaum C."/>
            <person name="Birren B."/>
        </authorList>
    </citation>
    <scope>NUCLEOTIDE SEQUENCE [LARGE SCALE GENOMIC DNA]</scope>
    <source>
        <strain evidence="3">NA</strain>
    </source>
</reference>
<evidence type="ECO:0000256" key="1">
    <source>
        <dbReference type="SAM" id="Phobius"/>
    </source>
</evidence>
<keyword evidence="1" id="KW-1133">Transmembrane helix</keyword>
<dbReference type="Proteomes" id="UP000004810">
    <property type="component" value="Unassembled WGS sequence"/>
</dbReference>
<dbReference type="GO" id="GO:0005886">
    <property type="term" value="C:plasma membrane"/>
    <property type="evidence" value="ECO:0007669"/>
    <property type="project" value="TreeGrafter"/>
</dbReference>
<accession>J9DKR3</accession>
<dbReference type="EMBL" id="ADBV01023079">
    <property type="protein sequence ID" value="EJW70203.1"/>
    <property type="molecule type" value="Genomic_DNA"/>
</dbReference>
<comment type="caution">
    <text evidence="2">The sequence shown here is derived from an EMBL/GenBank/DDBJ whole genome shotgun (WGS) entry which is preliminary data.</text>
</comment>
<proteinExistence type="predicted"/>
<name>J9DKR3_WUCBA</name>
<feature type="transmembrane region" description="Helical" evidence="1">
    <location>
        <begin position="32"/>
        <end position="52"/>
    </location>
</feature>
<evidence type="ECO:0000313" key="3">
    <source>
        <dbReference type="Proteomes" id="UP000004810"/>
    </source>
</evidence>
<organism evidence="2 3">
    <name type="scientific">Wuchereria bancrofti</name>
    <dbReference type="NCBI Taxonomy" id="6293"/>
    <lineage>
        <taxon>Eukaryota</taxon>
        <taxon>Metazoa</taxon>
        <taxon>Ecdysozoa</taxon>
        <taxon>Nematoda</taxon>
        <taxon>Chromadorea</taxon>
        <taxon>Rhabditida</taxon>
        <taxon>Spirurina</taxon>
        <taxon>Spiruromorpha</taxon>
        <taxon>Filarioidea</taxon>
        <taxon>Onchocercidae</taxon>
        <taxon>Wuchereria</taxon>
    </lineage>
</organism>
<evidence type="ECO:0008006" key="4">
    <source>
        <dbReference type="Google" id="ProtNLM"/>
    </source>
</evidence>
<keyword evidence="1" id="KW-0812">Transmembrane</keyword>
<dbReference type="GO" id="GO:0006897">
    <property type="term" value="P:endocytosis"/>
    <property type="evidence" value="ECO:0007669"/>
    <property type="project" value="TreeGrafter"/>
</dbReference>
<dbReference type="GO" id="GO:0030659">
    <property type="term" value="C:cytoplasmic vesicle membrane"/>
    <property type="evidence" value="ECO:0007669"/>
    <property type="project" value="TreeGrafter"/>
</dbReference>
<dbReference type="Gene3D" id="1.20.1640.10">
    <property type="entry name" value="Multidrug efflux transporter AcrB transmembrane domain"/>
    <property type="match status" value="1"/>
</dbReference>
<keyword evidence="1" id="KW-0472">Membrane</keyword>
<gene>
    <name evidence="2" type="ORF">WUBG_18891</name>
</gene>
<dbReference type="AlphaFoldDB" id="J9DKR3"/>
<protein>
    <recommendedName>
        <fullName evidence="4">SSD domain-containing protein</fullName>
    </recommendedName>
</protein>
<dbReference type="PANTHER" id="PTHR10796:SF88">
    <property type="entry name" value="SSD DOMAIN-CONTAINING PROTEIN"/>
    <property type="match status" value="1"/>
</dbReference>
<dbReference type="InterPro" id="IPR051697">
    <property type="entry name" value="Patched_domain-protein"/>
</dbReference>
<dbReference type="SUPFAM" id="SSF82866">
    <property type="entry name" value="Multidrug efflux transporter AcrB transmembrane domain"/>
    <property type="match status" value="1"/>
</dbReference>
<dbReference type="PANTHER" id="PTHR10796">
    <property type="entry name" value="PATCHED-RELATED"/>
    <property type="match status" value="1"/>
</dbReference>
<sequence length="114" mass="12685">MTTDAWQSALGILLCMAFISFIFLYDIFTVAVVSVAIVSIMTGIVGILTLMGLNLEPIMMAAMLISMGFSVDIPAHVAYHYNSNGKTLLWYYDSFTLSHKMLHDSAQDGLWLRQ</sequence>